<name>A0AAD3Y2E0_NEPGR</name>
<feature type="domain" description="Apple" evidence="24">
    <location>
        <begin position="349"/>
        <end position="430"/>
    </location>
</feature>
<evidence type="ECO:0000256" key="3">
    <source>
        <dbReference type="ARBA" id="ARBA00022475"/>
    </source>
</evidence>
<evidence type="ECO:0000256" key="10">
    <source>
        <dbReference type="ARBA" id="ARBA00022741"/>
    </source>
</evidence>
<protein>
    <recommendedName>
        <fullName evidence="2">non-specific serine/threonine protein kinase</fullName>
        <ecNumber evidence="2">2.7.11.1</ecNumber>
    </recommendedName>
</protein>
<dbReference type="PROSITE" id="PS50011">
    <property type="entry name" value="PROTEIN_KINASE_DOM"/>
    <property type="match status" value="1"/>
</dbReference>
<keyword evidence="6" id="KW-0808">Transferase</keyword>
<dbReference type="PANTHER" id="PTHR32444:SF89">
    <property type="entry name" value="S GLYCOPROTEIN"/>
    <property type="match status" value="1"/>
</dbReference>
<dbReference type="Pfam" id="PF00954">
    <property type="entry name" value="S_locus_glycop"/>
    <property type="match status" value="1"/>
</dbReference>
<evidence type="ECO:0000256" key="4">
    <source>
        <dbReference type="ARBA" id="ARBA00022527"/>
    </source>
</evidence>
<dbReference type="PANTHER" id="PTHR32444">
    <property type="entry name" value="BULB-TYPE LECTIN DOMAIN-CONTAINING PROTEIN"/>
    <property type="match status" value="1"/>
</dbReference>
<dbReference type="PROSITE" id="PS50948">
    <property type="entry name" value="PAN"/>
    <property type="match status" value="1"/>
</dbReference>
<keyword evidence="10 20" id="KW-0547">Nucleotide-binding</keyword>
<dbReference type="PROSITE" id="PS00107">
    <property type="entry name" value="PROTEIN_KINASE_ATP"/>
    <property type="match status" value="1"/>
</dbReference>
<dbReference type="InterPro" id="IPR011009">
    <property type="entry name" value="Kinase-like_dom_sf"/>
</dbReference>
<organism evidence="25 26">
    <name type="scientific">Nepenthes gracilis</name>
    <name type="common">Slender pitcher plant</name>
    <dbReference type="NCBI Taxonomy" id="150966"/>
    <lineage>
        <taxon>Eukaryota</taxon>
        <taxon>Viridiplantae</taxon>
        <taxon>Streptophyta</taxon>
        <taxon>Embryophyta</taxon>
        <taxon>Tracheophyta</taxon>
        <taxon>Spermatophyta</taxon>
        <taxon>Magnoliopsida</taxon>
        <taxon>eudicotyledons</taxon>
        <taxon>Gunneridae</taxon>
        <taxon>Pentapetalae</taxon>
        <taxon>Caryophyllales</taxon>
        <taxon>Nepenthaceae</taxon>
        <taxon>Nepenthes</taxon>
    </lineage>
</organism>
<evidence type="ECO:0000256" key="16">
    <source>
        <dbReference type="ARBA" id="ARBA00023170"/>
    </source>
</evidence>
<keyword evidence="17" id="KW-0325">Glycoprotein</keyword>
<keyword evidence="13 21" id="KW-1133">Transmembrane helix</keyword>
<dbReference type="Pfam" id="PF08276">
    <property type="entry name" value="PAN_2"/>
    <property type="match status" value="1"/>
</dbReference>
<dbReference type="PROSITE" id="PS00108">
    <property type="entry name" value="PROTEIN_KINASE_ST"/>
    <property type="match status" value="1"/>
</dbReference>
<comment type="subcellular location">
    <subcellularLocation>
        <location evidence="1">Cell membrane</location>
        <topology evidence="1">Single-pass type I membrane protein</topology>
    </subcellularLocation>
</comment>
<dbReference type="SMART" id="SM00473">
    <property type="entry name" value="PAN_AP"/>
    <property type="match status" value="1"/>
</dbReference>
<dbReference type="SMART" id="SM00220">
    <property type="entry name" value="S_TKc"/>
    <property type="match status" value="1"/>
</dbReference>
<evidence type="ECO:0000256" key="8">
    <source>
        <dbReference type="ARBA" id="ARBA00022729"/>
    </source>
</evidence>
<dbReference type="GO" id="GO:0048544">
    <property type="term" value="P:recognition of pollen"/>
    <property type="evidence" value="ECO:0007669"/>
    <property type="project" value="InterPro"/>
</dbReference>
<dbReference type="Gene3D" id="3.30.200.20">
    <property type="entry name" value="Phosphorylase Kinase, domain 1"/>
    <property type="match status" value="1"/>
</dbReference>
<dbReference type="InterPro" id="IPR003609">
    <property type="entry name" value="Pan_app"/>
</dbReference>
<reference evidence="25" key="1">
    <citation type="submission" date="2023-05" db="EMBL/GenBank/DDBJ databases">
        <title>Nepenthes gracilis genome sequencing.</title>
        <authorList>
            <person name="Fukushima K."/>
        </authorList>
    </citation>
    <scope>NUCLEOTIDE SEQUENCE</scope>
    <source>
        <strain evidence="25">SING2019-196</strain>
    </source>
</reference>
<dbReference type="EMBL" id="BSYO01000032">
    <property type="protein sequence ID" value="GMH26907.1"/>
    <property type="molecule type" value="Genomic_DNA"/>
</dbReference>
<dbReference type="InterPro" id="IPR001245">
    <property type="entry name" value="Ser-Thr/Tyr_kinase_cat_dom"/>
</dbReference>
<sequence length="681" mass="77343">MGRWRARAAPTLLHSPVLLSCFLLLFNFRSFLSAASDTLTLEESLSINQTLVSVGQTFELGFFTSANRKKWYVGIWYKNLPTKTIVWVANRDAPVWSSSASLKLGDHANIVILDQGSSIRWSSNQSQATNPIIQLLNTGNLVVREMFDESPERYIWQSFDHPTDTLLPGQKLGWNLRTGLDRYLTSWRGVNDPSSGNFSCKLDPRGGPEMFLWNGNSGIIWESGPWSGHNFLGMPNFSSVFEFTLFANEDEVYYMFQVLDDSVKSRLMVDPNGVARRYNWVPNSSVWNLYWSEPEDQCDDYNKCGSFGFCNASALFVCQCLQGFEPKNQQAWALRVGSDGCERKTKLECQSDGFQMFENMKVPRTSEAFVNRSISVEDCESLCRKDCNCTAYASSDVDDGVWSGCVIWSGDLINMRNYVQGGQNLYVRLAASDLVGNTSSEKGSKNTKKMMIRGSIAFGLGILLFPAGCIIWKRKTLQTMRKRKLQKKSRWEFSVEANTEELELPLFDLDTIAMATDNFSSENELGQGGFGCVYKAMLVEGEELAVKRLSKNSGQGSEEFKNEVKLIAKLQHRNLVRLLGCCVERDEKIIIYEYLPNRSLDCFLFNEERSSLLNWQRRFDIICGVAQGLVYLHRDSIFRIIHRDLKASNILLDAEMQPKISDFGMARIFRGMRPKQATQEE</sequence>
<evidence type="ECO:0000256" key="15">
    <source>
        <dbReference type="ARBA" id="ARBA00023157"/>
    </source>
</evidence>
<proteinExistence type="predicted"/>
<dbReference type="SMART" id="SM00108">
    <property type="entry name" value="B_lectin"/>
    <property type="match status" value="1"/>
</dbReference>
<evidence type="ECO:0000259" key="22">
    <source>
        <dbReference type="PROSITE" id="PS50011"/>
    </source>
</evidence>
<evidence type="ECO:0000256" key="18">
    <source>
        <dbReference type="ARBA" id="ARBA00047899"/>
    </source>
</evidence>
<evidence type="ECO:0000256" key="9">
    <source>
        <dbReference type="ARBA" id="ARBA00022734"/>
    </source>
</evidence>
<keyword evidence="11" id="KW-0418">Kinase</keyword>
<evidence type="ECO:0000256" key="6">
    <source>
        <dbReference type="ARBA" id="ARBA00022679"/>
    </source>
</evidence>
<dbReference type="InterPro" id="IPR036426">
    <property type="entry name" value="Bulb-type_lectin_dom_sf"/>
</dbReference>
<dbReference type="CDD" id="cd00028">
    <property type="entry name" value="B_lectin"/>
    <property type="match status" value="1"/>
</dbReference>
<dbReference type="FunFam" id="3.30.200.20:FF:000195">
    <property type="entry name" value="G-type lectin S-receptor-like serine/threonine-protein kinase"/>
    <property type="match status" value="1"/>
</dbReference>
<dbReference type="EC" id="2.7.11.1" evidence="2"/>
<dbReference type="PROSITE" id="PS51257">
    <property type="entry name" value="PROKAR_LIPOPROTEIN"/>
    <property type="match status" value="1"/>
</dbReference>
<keyword evidence="7 21" id="KW-0812">Transmembrane</keyword>
<dbReference type="CDD" id="cd01098">
    <property type="entry name" value="PAN_AP_plant"/>
    <property type="match status" value="1"/>
</dbReference>
<evidence type="ECO:0000256" key="12">
    <source>
        <dbReference type="ARBA" id="ARBA00022840"/>
    </source>
</evidence>
<comment type="catalytic activity">
    <reaction evidence="18">
        <text>L-threonyl-[protein] + ATP = O-phospho-L-threonyl-[protein] + ADP + H(+)</text>
        <dbReference type="Rhea" id="RHEA:46608"/>
        <dbReference type="Rhea" id="RHEA-COMP:11060"/>
        <dbReference type="Rhea" id="RHEA-COMP:11605"/>
        <dbReference type="ChEBI" id="CHEBI:15378"/>
        <dbReference type="ChEBI" id="CHEBI:30013"/>
        <dbReference type="ChEBI" id="CHEBI:30616"/>
        <dbReference type="ChEBI" id="CHEBI:61977"/>
        <dbReference type="ChEBI" id="CHEBI:456216"/>
        <dbReference type="EC" id="2.7.11.1"/>
    </reaction>
</comment>
<dbReference type="Proteomes" id="UP001279734">
    <property type="component" value="Unassembled WGS sequence"/>
</dbReference>
<evidence type="ECO:0000256" key="14">
    <source>
        <dbReference type="ARBA" id="ARBA00023136"/>
    </source>
</evidence>
<dbReference type="Pfam" id="PF01453">
    <property type="entry name" value="B_lectin"/>
    <property type="match status" value="1"/>
</dbReference>
<evidence type="ECO:0000256" key="21">
    <source>
        <dbReference type="SAM" id="Phobius"/>
    </source>
</evidence>
<keyword evidence="4" id="KW-0723">Serine/threonine-protein kinase</keyword>
<evidence type="ECO:0000256" key="5">
    <source>
        <dbReference type="ARBA" id="ARBA00022553"/>
    </source>
</evidence>
<gene>
    <name evidence="25" type="ORF">Nepgr_028750</name>
</gene>
<evidence type="ECO:0000256" key="20">
    <source>
        <dbReference type="PROSITE-ProRule" id="PRU10141"/>
    </source>
</evidence>
<dbReference type="InterPro" id="IPR000719">
    <property type="entry name" value="Prot_kinase_dom"/>
</dbReference>
<dbReference type="FunFam" id="1.10.510.10:FF:001023">
    <property type="entry name" value="Os07g0541700 protein"/>
    <property type="match status" value="1"/>
</dbReference>
<keyword evidence="8" id="KW-0732">Signal</keyword>
<evidence type="ECO:0000256" key="19">
    <source>
        <dbReference type="ARBA" id="ARBA00048679"/>
    </source>
</evidence>
<keyword evidence="15" id="KW-1015">Disulfide bond</keyword>
<dbReference type="InterPro" id="IPR017441">
    <property type="entry name" value="Protein_kinase_ATP_BS"/>
</dbReference>
<keyword evidence="5" id="KW-0597">Phosphoprotein</keyword>
<keyword evidence="9" id="KW-0430">Lectin</keyword>
<dbReference type="InterPro" id="IPR001480">
    <property type="entry name" value="Bulb-type_lectin_dom"/>
</dbReference>
<dbReference type="GO" id="GO:0004674">
    <property type="term" value="F:protein serine/threonine kinase activity"/>
    <property type="evidence" value="ECO:0007669"/>
    <property type="project" value="UniProtKB-KW"/>
</dbReference>
<evidence type="ECO:0000256" key="2">
    <source>
        <dbReference type="ARBA" id="ARBA00012513"/>
    </source>
</evidence>
<feature type="domain" description="Bulb-type lectin" evidence="23">
    <location>
        <begin position="36"/>
        <end position="156"/>
    </location>
</feature>
<dbReference type="GO" id="GO:0030246">
    <property type="term" value="F:carbohydrate binding"/>
    <property type="evidence" value="ECO:0007669"/>
    <property type="project" value="UniProtKB-KW"/>
</dbReference>
<dbReference type="GO" id="GO:0005886">
    <property type="term" value="C:plasma membrane"/>
    <property type="evidence" value="ECO:0007669"/>
    <property type="project" value="UniProtKB-SubCell"/>
</dbReference>
<feature type="binding site" evidence="20">
    <location>
        <position position="547"/>
    </location>
    <ligand>
        <name>ATP</name>
        <dbReference type="ChEBI" id="CHEBI:30616"/>
    </ligand>
</feature>
<dbReference type="SUPFAM" id="SSF56112">
    <property type="entry name" value="Protein kinase-like (PK-like)"/>
    <property type="match status" value="1"/>
</dbReference>
<evidence type="ECO:0000313" key="25">
    <source>
        <dbReference type="EMBL" id="GMH26907.1"/>
    </source>
</evidence>
<evidence type="ECO:0000256" key="1">
    <source>
        <dbReference type="ARBA" id="ARBA00004251"/>
    </source>
</evidence>
<comment type="caution">
    <text evidence="25">The sequence shown here is derived from an EMBL/GenBank/DDBJ whole genome shotgun (WGS) entry which is preliminary data.</text>
</comment>
<keyword evidence="3" id="KW-1003">Cell membrane</keyword>
<dbReference type="InterPro" id="IPR008271">
    <property type="entry name" value="Ser/Thr_kinase_AS"/>
</dbReference>
<feature type="transmembrane region" description="Helical" evidence="21">
    <location>
        <begin position="450"/>
        <end position="472"/>
    </location>
</feature>
<evidence type="ECO:0000256" key="7">
    <source>
        <dbReference type="ARBA" id="ARBA00022692"/>
    </source>
</evidence>
<feature type="domain" description="Protein kinase" evidence="22">
    <location>
        <begin position="519"/>
        <end position="681"/>
    </location>
</feature>
<dbReference type="PROSITE" id="PS50927">
    <property type="entry name" value="BULB_LECTIN"/>
    <property type="match status" value="1"/>
</dbReference>
<accession>A0AAD3Y2E0</accession>
<dbReference type="Gene3D" id="2.90.10.10">
    <property type="entry name" value="Bulb-type lectin domain"/>
    <property type="match status" value="1"/>
</dbReference>
<evidence type="ECO:0000256" key="13">
    <source>
        <dbReference type="ARBA" id="ARBA00022989"/>
    </source>
</evidence>
<evidence type="ECO:0000256" key="17">
    <source>
        <dbReference type="ARBA" id="ARBA00023180"/>
    </source>
</evidence>
<dbReference type="Gene3D" id="1.10.510.10">
    <property type="entry name" value="Transferase(Phosphotransferase) domain 1"/>
    <property type="match status" value="1"/>
</dbReference>
<dbReference type="Pfam" id="PF07714">
    <property type="entry name" value="PK_Tyr_Ser-Thr"/>
    <property type="match status" value="1"/>
</dbReference>
<keyword evidence="26" id="KW-1185">Reference proteome</keyword>
<dbReference type="InterPro" id="IPR000858">
    <property type="entry name" value="S_locus_glycoprot_dom"/>
</dbReference>
<dbReference type="SUPFAM" id="SSF51110">
    <property type="entry name" value="alpha-D-mannose-specific plant lectins"/>
    <property type="match status" value="1"/>
</dbReference>
<keyword evidence="16" id="KW-0675">Receptor</keyword>
<dbReference type="AlphaFoldDB" id="A0AAD3Y2E0"/>
<evidence type="ECO:0000259" key="24">
    <source>
        <dbReference type="PROSITE" id="PS50948"/>
    </source>
</evidence>
<keyword evidence="14 21" id="KW-0472">Membrane</keyword>
<evidence type="ECO:0000259" key="23">
    <source>
        <dbReference type="PROSITE" id="PS50927"/>
    </source>
</evidence>
<comment type="catalytic activity">
    <reaction evidence="19">
        <text>L-seryl-[protein] + ATP = O-phospho-L-seryl-[protein] + ADP + H(+)</text>
        <dbReference type="Rhea" id="RHEA:17989"/>
        <dbReference type="Rhea" id="RHEA-COMP:9863"/>
        <dbReference type="Rhea" id="RHEA-COMP:11604"/>
        <dbReference type="ChEBI" id="CHEBI:15378"/>
        <dbReference type="ChEBI" id="CHEBI:29999"/>
        <dbReference type="ChEBI" id="CHEBI:30616"/>
        <dbReference type="ChEBI" id="CHEBI:83421"/>
        <dbReference type="ChEBI" id="CHEBI:456216"/>
        <dbReference type="EC" id="2.7.11.1"/>
    </reaction>
</comment>
<dbReference type="FunFam" id="2.90.10.10:FF:000009">
    <property type="entry name" value="Receptor-like serine/threonine-protein kinase SD1-8"/>
    <property type="match status" value="1"/>
</dbReference>
<keyword evidence="12 20" id="KW-0067">ATP-binding</keyword>
<evidence type="ECO:0000256" key="11">
    <source>
        <dbReference type="ARBA" id="ARBA00022777"/>
    </source>
</evidence>
<evidence type="ECO:0000313" key="26">
    <source>
        <dbReference type="Proteomes" id="UP001279734"/>
    </source>
</evidence>
<dbReference type="GO" id="GO:0005524">
    <property type="term" value="F:ATP binding"/>
    <property type="evidence" value="ECO:0007669"/>
    <property type="project" value="UniProtKB-UniRule"/>
</dbReference>